<sequence>MKQILLSILAVSPLVASLSAISPAISGEIPSNAIAQASSGSTSFQCINFGSDYATIAVAGGKKTNPLIIYQNRVFSASGYTPEVRCQEISGRFQTAVANNGGKLKSLLLTVGEVNGLDVICYVNNNQSGCNKKNVLITLPKGTDPGEFLANFLNVSANPFVSTNAARNSKARTYIPFGEAVERELESADGENENPVPDNGGNVNPNNGSDNPEI</sequence>
<evidence type="ECO:0000256" key="1">
    <source>
        <dbReference type="SAM" id="MobiDB-lite"/>
    </source>
</evidence>
<reference evidence="3 4" key="1">
    <citation type="submission" date="2020-10" db="EMBL/GenBank/DDBJ databases">
        <authorList>
            <person name="Castelo-Branco R."/>
            <person name="Eusebio N."/>
            <person name="Adriana R."/>
            <person name="Vieira A."/>
            <person name="Brugerolle De Fraissinette N."/>
            <person name="Rezende De Castro R."/>
            <person name="Schneider M.P."/>
            <person name="Vasconcelos V."/>
            <person name="Leao P.N."/>
        </authorList>
    </citation>
    <scope>NUCLEOTIDE SEQUENCE [LARGE SCALE GENOMIC DNA]</scope>
    <source>
        <strain evidence="3 4">LEGE 00250</strain>
    </source>
</reference>
<dbReference type="Proteomes" id="UP000606776">
    <property type="component" value="Unassembled WGS sequence"/>
</dbReference>
<comment type="caution">
    <text evidence="3">The sequence shown here is derived from an EMBL/GenBank/DDBJ whole genome shotgun (WGS) entry which is preliminary data.</text>
</comment>
<feature type="region of interest" description="Disordered" evidence="1">
    <location>
        <begin position="182"/>
        <end position="214"/>
    </location>
</feature>
<keyword evidence="4" id="KW-1185">Reference proteome</keyword>
<feature type="chain" id="PRO_5047249693" description="Circadian oscillating protein COP23" evidence="2">
    <location>
        <begin position="27"/>
        <end position="214"/>
    </location>
</feature>
<proteinExistence type="predicted"/>
<dbReference type="Pfam" id="PF14218">
    <property type="entry name" value="COP23"/>
    <property type="match status" value="1"/>
</dbReference>
<gene>
    <name evidence="3" type="ORF">IQ227_22900</name>
</gene>
<evidence type="ECO:0000313" key="4">
    <source>
        <dbReference type="Proteomes" id="UP000606776"/>
    </source>
</evidence>
<evidence type="ECO:0008006" key="5">
    <source>
        <dbReference type="Google" id="ProtNLM"/>
    </source>
</evidence>
<feature type="compositionally biased region" description="Low complexity" evidence="1">
    <location>
        <begin position="193"/>
        <end position="214"/>
    </location>
</feature>
<dbReference type="InterPro" id="IPR025478">
    <property type="entry name" value="COP23"/>
</dbReference>
<evidence type="ECO:0000256" key="2">
    <source>
        <dbReference type="SAM" id="SignalP"/>
    </source>
</evidence>
<dbReference type="EMBL" id="JADEWB010000211">
    <property type="protein sequence ID" value="MBE9238788.1"/>
    <property type="molecule type" value="Genomic_DNA"/>
</dbReference>
<name>A0ABR9VJW1_9CYAN</name>
<accession>A0ABR9VJW1</accession>
<feature type="signal peptide" evidence="2">
    <location>
        <begin position="1"/>
        <end position="26"/>
    </location>
</feature>
<protein>
    <recommendedName>
        <fullName evidence="5">Circadian oscillating protein COP23</fullName>
    </recommendedName>
</protein>
<organism evidence="3 4">
    <name type="scientific">Sphaerospermopsis aphanizomenoides LEGE 00250</name>
    <dbReference type="NCBI Taxonomy" id="2777972"/>
    <lineage>
        <taxon>Bacteria</taxon>
        <taxon>Bacillati</taxon>
        <taxon>Cyanobacteriota</taxon>
        <taxon>Cyanophyceae</taxon>
        <taxon>Nostocales</taxon>
        <taxon>Aphanizomenonaceae</taxon>
        <taxon>Sphaerospermopsis</taxon>
        <taxon>Sphaerospermopsis aphanizomenoides</taxon>
    </lineage>
</organism>
<dbReference type="RefSeq" id="WP_096567157.1">
    <property type="nucleotide sequence ID" value="NZ_JADEWB010000211.1"/>
</dbReference>
<evidence type="ECO:0000313" key="3">
    <source>
        <dbReference type="EMBL" id="MBE9238788.1"/>
    </source>
</evidence>
<keyword evidence="2" id="KW-0732">Signal</keyword>